<dbReference type="GO" id="GO:0035091">
    <property type="term" value="F:phosphatidylinositol binding"/>
    <property type="evidence" value="ECO:0007669"/>
    <property type="project" value="InterPro"/>
</dbReference>
<feature type="region of interest" description="Disordered" evidence="9">
    <location>
        <begin position="553"/>
        <end position="585"/>
    </location>
</feature>
<dbReference type="GO" id="GO:0010008">
    <property type="term" value="C:endosome membrane"/>
    <property type="evidence" value="ECO:0007669"/>
    <property type="project" value="UniProtKB-SubCell"/>
</dbReference>
<evidence type="ECO:0000256" key="7">
    <source>
        <dbReference type="ARBA" id="ARBA00023121"/>
    </source>
</evidence>
<evidence type="ECO:0000256" key="1">
    <source>
        <dbReference type="ARBA" id="ARBA00004481"/>
    </source>
</evidence>
<feature type="compositionally biased region" description="Basic and acidic residues" evidence="9">
    <location>
        <begin position="553"/>
        <end position="567"/>
    </location>
</feature>
<feature type="compositionally biased region" description="Low complexity" evidence="9">
    <location>
        <begin position="425"/>
        <end position="435"/>
    </location>
</feature>
<evidence type="ECO:0000256" key="4">
    <source>
        <dbReference type="ARBA" id="ARBA00022753"/>
    </source>
</evidence>
<feature type="compositionally biased region" description="Basic and acidic residues" evidence="9">
    <location>
        <begin position="13"/>
        <end position="24"/>
    </location>
</feature>
<dbReference type="InterPro" id="IPR036871">
    <property type="entry name" value="PX_dom_sf"/>
</dbReference>
<keyword evidence="8" id="KW-0472">Membrane</keyword>
<dbReference type="PANTHER" id="PTHR46979:SF2">
    <property type="entry name" value="SORTING NEXIN-41"/>
    <property type="match status" value="1"/>
</dbReference>
<accession>A0AAD5YMB9</accession>
<dbReference type="CDD" id="cd06867">
    <property type="entry name" value="PX_SNX41_42"/>
    <property type="match status" value="1"/>
</dbReference>
<keyword evidence="6" id="KW-0072">Autophagy</keyword>
<dbReference type="AlphaFoldDB" id="A0AAD5YMB9"/>
<keyword evidence="4" id="KW-0967">Endosome</keyword>
<keyword evidence="12" id="KW-1185">Reference proteome</keyword>
<dbReference type="InterPro" id="IPR051079">
    <property type="entry name" value="Sorting_Nexin_Autophagy"/>
</dbReference>
<feature type="region of interest" description="Disordered" evidence="9">
    <location>
        <begin position="391"/>
        <end position="451"/>
    </location>
</feature>
<evidence type="ECO:0000256" key="5">
    <source>
        <dbReference type="ARBA" id="ARBA00022927"/>
    </source>
</evidence>
<evidence type="ECO:0000259" key="10">
    <source>
        <dbReference type="PROSITE" id="PS50195"/>
    </source>
</evidence>
<dbReference type="Proteomes" id="UP001212997">
    <property type="component" value="Unassembled WGS sequence"/>
</dbReference>
<dbReference type="PROSITE" id="PS50195">
    <property type="entry name" value="PX"/>
    <property type="match status" value="1"/>
</dbReference>
<comment type="subcellular location">
    <subcellularLocation>
        <location evidence="1">Endosome membrane</location>
        <topology evidence="1">Peripheral membrane protein</topology>
    </subcellularLocation>
</comment>
<dbReference type="InterPro" id="IPR027267">
    <property type="entry name" value="AH/BAR_dom_sf"/>
</dbReference>
<comment type="caution">
    <text evidence="11">The sequence shown here is derived from an EMBL/GenBank/DDBJ whole genome shotgun (WGS) entry which is preliminary data.</text>
</comment>
<sequence length="585" mass="65063">MDPYEDENPFDMESDRIHSEDSSAHRVQLSEPPTPPAPERTLSPTSSTPGATKPAFPSSGSHRQPQAYKSDFCCARDQWLHSGEDVEILITDAQKTSVNATSPYITYIIKSGNAMAYHRYSEFESLRANLVLLYPTLIIPPIPSKQTIGDYAVKQAKAKEDAAMIARRKRMLQTFLNRISRHPILSNEHVFHRFLDGEVSWTEVLHSPPISLLPKNILKAPSHNPTDQNASQAYAALPTPSSTHSLRRPDQRFLDSEVFTNKFAAHLSGPMEKVTRRTMKRWSDYSHDHGELGAALNGFSLNETGALAPAIEKTGQAIDVTYMSTTKLIQELEQNWAEPLNEYTQFASIIKKLLAYRHQKHVQFEMTQEGLEAKRDQLEELEKSEREAKRLEEALGRGPVDGMSSSRIARGSEEGPGGESESEEPQQSVQDSQSSYLPPHPGPNPARRRAPGMGFLSALSYTLHGMMDVDPATARRNGISKGRETISQLEDALHLSAQDLKYASSTIQADLDRFQRQKVADLREMCISMARTHRDWCKKNLAAWEDAKKSIDEIADHPNKLPPENKDGSGAGATNGLSSAASEGQ</sequence>
<evidence type="ECO:0000313" key="11">
    <source>
        <dbReference type="EMBL" id="KAJ3489639.1"/>
    </source>
</evidence>
<name>A0AAD5YMB9_9APHY</name>
<dbReference type="SMART" id="SM00312">
    <property type="entry name" value="PX"/>
    <property type="match status" value="1"/>
</dbReference>
<dbReference type="Gene3D" id="1.20.1270.60">
    <property type="entry name" value="Arfaptin homology (AH) domain/BAR domain"/>
    <property type="match status" value="2"/>
</dbReference>
<keyword evidence="3" id="KW-0813">Transport</keyword>
<dbReference type="GO" id="GO:0006914">
    <property type="term" value="P:autophagy"/>
    <property type="evidence" value="ECO:0007669"/>
    <property type="project" value="UniProtKB-KW"/>
</dbReference>
<dbReference type="GO" id="GO:0015031">
    <property type="term" value="P:protein transport"/>
    <property type="evidence" value="ECO:0007669"/>
    <property type="project" value="UniProtKB-KW"/>
</dbReference>
<feature type="compositionally biased region" description="Polar residues" evidence="9">
    <location>
        <begin position="575"/>
        <end position="585"/>
    </location>
</feature>
<feature type="region of interest" description="Disordered" evidence="9">
    <location>
        <begin position="1"/>
        <end position="64"/>
    </location>
</feature>
<dbReference type="SUPFAM" id="SSF64268">
    <property type="entry name" value="PX domain"/>
    <property type="match status" value="1"/>
</dbReference>
<evidence type="ECO:0000256" key="3">
    <source>
        <dbReference type="ARBA" id="ARBA00022448"/>
    </source>
</evidence>
<dbReference type="PANTHER" id="PTHR46979">
    <property type="entry name" value="SORTING NEXIN-41"/>
    <property type="match status" value="1"/>
</dbReference>
<dbReference type="InterPro" id="IPR044106">
    <property type="entry name" value="PX_Snx41/Atg20"/>
</dbReference>
<keyword evidence="7" id="KW-0446">Lipid-binding</keyword>
<dbReference type="GO" id="GO:0042147">
    <property type="term" value="P:retrograde transport, endosome to Golgi"/>
    <property type="evidence" value="ECO:0007669"/>
    <property type="project" value="InterPro"/>
</dbReference>
<keyword evidence="5" id="KW-0653">Protein transport</keyword>
<evidence type="ECO:0000256" key="9">
    <source>
        <dbReference type="SAM" id="MobiDB-lite"/>
    </source>
</evidence>
<evidence type="ECO:0000256" key="6">
    <source>
        <dbReference type="ARBA" id="ARBA00023006"/>
    </source>
</evidence>
<proteinExistence type="inferred from homology"/>
<organism evidence="11 12">
    <name type="scientific">Meripilus lineatus</name>
    <dbReference type="NCBI Taxonomy" id="2056292"/>
    <lineage>
        <taxon>Eukaryota</taxon>
        <taxon>Fungi</taxon>
        <taxon>Dikarya</taxon>
        <taxon>Basidiomycota</taxon>
        <taxon>Agaricomycotina</taxon>
        <taxon>Agaricomycetes</taxon>
        <taxon>Polyporales</taxon>
        <taxon>Meripilaceae</taxon>
        <taxon>Meripilus</taxon>
    </lineage>
</organism>
<evidence type="ECO:0000256" key="8">
    <source>
        <dbReference type="ARBA" id="ARBA00023136"/>
    </source>
</evidence>
<protein>
    <recommendedName>
        <fullName evidence="10">PX domain-containing protein</fullName>
    </recommendedName>
</protein>
<dbReference type="Pfam" id="PF00787">
    <property type="entry name" value="PX"/>
    <property type="match status" value="1"/>
</dbReference>
<feature type="compositionally biased region" description="Acidic residues" evidence="9">
    <location>
        <begin position="1"/>
        <end position="12"/>
    </location>
</feature>
<evidence type="ECO:0000313" key="12">
    <source>
        <dbReference type="Proteomes" id="UP001212997"/>
    </source>
</evidence>
<dbReference type="InterPro" id="IPR001683">
    <property type="entry name" value="PX_dom"/>
</dbReference>
<dbReference type="Gene3D" id="3.30.1520.10">
    <property type="entry name" value="Phox-like domain"/>
    <property type="match status" value="1"/>
</dbReference>
<gene>
    <name evidence="11" type="ORF">NLI96_g1987</name>
</gene>
<comment type="similarity">
    <text evidence="2">Belongs to the sorting nexin family.</text>
</comment>
<feature type="domain" description="PX" evidence="10">
    <location>
        <begin position="82"/>
        <end position="201"/>
    </location>
</feature>
<dbReference type="EMBL" id="JANAWD010000041">
    <property type="protein sequence ID" value="KAJ3489639.1"/>
    <property type="molecule type" value="Genomic_DNA"/>
</dbReference>
<dbReference type="GO" id="GO:0005829">
    <property type="term" value="C:cytosol"/>
    <property type="evidence" value="ECO:0007669"/>
    <property type="project" value="GOC"/>
</dbReference>
<reference evidence="11" key="1">
    <citation type="submission" date="2022-07" db="EMBL/GenBank/DDBJ databases">
        <title>Genome Sequence of Physisporinus lineatus.</title>
        <authorList>
            <person name="Buettner E."/>
        </authorList>
    </citation>
    <scope>NUCLEOTIDE SEQUENCE</scope>
    <source>
        <strain evidence="11">VT162</strain>
    </source>
</reference>
<evidence type="ECO:0000256" key="2">
    <source>
        <dbReference type="ARBA" id="ARBA00010883"/>
    </source>
</evidence>